<dbReference type="EMBL" id="CAMXCT030000724">
    <property type="protein sequence ID" value="CAL4769850.1"/>
    <property type="molecule type" value="Genomic_DNA"/>
</dbReference>
<dbReference type="AlphaFoldDB" id="A0A9P1C1Q4"/>
<dbReference type="InterPro" id="IPR036691">
    <property type="entry name" value="Endo/exonu/phosph_ase_sf"/>
</dbReference>
<accession>A0A9P1C1Q4</accession>
<evidence type="ECO:0000259" key="1">
    <source>
        <dbReference type="Pfam" id="PF00078"/>
    </source>
</evidence>
<dbReference type="SUPFAM" id="SSF56219">
    <property type="entry name" value="DNase I-like"/>
    <property type="match status" value="1"/>
</dbReference>
<dbReference type="PANTHER" id="PTHR19446">
    <property type="entry name" value="REVERSE TRANSCRIPTASES"/>
    <property type="match status" value="1"/>
</dbReference>
<comment type="caution">
    <text evidence="2">The sequence shown here is derived from an EMBL/GenBank/DDBJ whole genome shotgun (WGS) entry which is preliminary data.</text>
</comment>
<gene>
    <name evidence="2" type="ORF">C1SCF055_LOCUS10222</name>
</gene>
<name>A0A9P1C1Q4_9DINO</name>
<dbReference type="EMBL" id="CAMXCT010000724">
    <property type="protein sequence ID" value="CAI3982538.1"/>
    <property type="molecule type" value="Genomic_DNA"/>
</dbReference>
<dbReference type="Pfam" id="PF00078">
    <property type="entry name" value="RVT_1"/>
    <property type="match status" value="1"/>
</dbReference>
<organism evidence="2">
    <name type="scientific">Cladocopium goreaui</name>
    <dbReference type="NCBI Taxonomy" id="2562237"/>
    <lineage>
        <taxon>Eukaryota</taxon>
        <taxon>Sar</taxon>
        <taxon>Alveolata</taxon>
        <taxon>Dinophyceae</taxon>
        <taxon>Suessiales</taxon>
        <taxon>Symbiodiniaceae</taxon>
        <taxon>Cladocopium</taxon>
    </lineage>
</organism>
<dbReference type="Proteomes" id="UP001152797">
    <property type="component" value="Unassembled WGS sequence"/>
</dbReference>
<protein>
    <submittedName>
        <fullName evidence="3">LINE-1 retrotransposable element ORF2 protein (ORF2p)</fullName>
    </submittedName>
</protein>
<dbReference type="EMBL" id="CAMXCT020000724">
    <property type="protein sequence ID" value="CAL1135913.1"/>
    <property type="molecule type" value="Genomic_DNA"/>
</dbReference>
<reference evidence="3 4" key="2">
    <citation type="submission" date="2024-05" db="EMBL/GenBank/DDBJ databases">
        <authorList>
            <person name="Chen Y."/>
            <person name="Shah S."/>
            <person name="Dougan E. K."/>
            <person name="Thang M."/>
            <person name="Chan C."/>
        </authorList>
    </citation>
    <scope>NUCLEOTIDE SEQUENCE [LARGE SCALE GENOMIC DNA]</scope>
</reference>
<feature type="domain" description="Reverse transcriptase" evidence="1">
    <location>
        <begin position="503"/>
        <end position="707"/>
    </location>
</feature>
<reference evidence="2" key="1">
    <citation type="submission" date="2022-10" db="EMBL/GenBank/DDBJ databases">
        <authorList>
            <person name="Chen Y."/>
            <person name="Dougan E. K."/>
            <person name="Chan C."/>
            <person name="Rhodes N."/>
            <person name="Thang M."/>
        </authorList>
    </citation>
    <scope>NUCLEOTIDE SEQUENCE</scope>
</reference>
<keyword evidence="4" id="KW-1185">Reference proteome</keyword>
<evidence type="ECO:0000313" key="3">
    <source>
        <dbReference type="EMBL" id="CAL4769850.1"/>
    </source>
</evidence>
<dbReference type="InterPro" id="IPR000477">
    <property type="entry name" value="RT_dom"/>
</dbReference>
<evidence type="ECO:0000313" key="2">
    <source>
        <dbReference type="EMBL" id="CAI3982538.1"/>
    </source>
</evidence>
<proteinExistence type="predicted"/>
<sequence>MARRLLDFRKGLIATQHFVGNHVITVITIYGLPRGPTWPKAAELTNSILDFVTKEFVVGYQGMIIINGDFNFGPPELPCFDIWRAYGFCSAQEYANQRWHQAVAPTCKGATERDLLWMSTTAAALCQKVGVNDVFQDHASVYVQLNIDAMSPTLKSWPRPREIPWSQVEIEEWHQHCEGLGLHDHSDPTQAMKELANSFESSIAGYVQDFPAKTLSPAHCGRAQRLQPTSRKTSSRTCRASRPGEALLVDDLVGQAVILGLQSFRHAACAGNMHHAAVQYRIELWTAIKRAKGFEGSFCQRKPRPDQVESFWDTQSYEVVAIKEDTKGVLLKQPVPHHGNGQWFFQGQPLAVHGSIEELLILDSLPEVYPGDHLDYHHHTVTTDQVHHNLIDFWNPRWNCDALQQEETWARMTSCVKAYVPKIPIVLPPLTVETWRKALQRFKPHAARRADGWARLDLIKMSTTHATKLLKILTAIEQRQMTWPKQLLEGLVIAIEKCDGAHKPNEFRPIVLLSIIYRCWASLRARQMLQQIEPFIHADAHVFLPSREPAQTWLQIQAAVETSLQSTMPLAGIGTDFVKAFNCIQRKPLWFLADALGIPDGLLGPWQEFAAKFTRRFLVCNQVSDPVLSSQGFAEGCPLSVLAMALVGWGHQIYQHQYAAKVRHFSFVDNISMLARQAELVAWAFFTLKAFLTMWGLSLDLDKTYAWGTTTATRQQLGQLGVRVVQDFSELGGTLSFTAAHRVRLFIKKGETLHDKWPQLRRSRAPLAQQIRALPVVFWAKALYMAL</sequence>
<dbReference type="OrthoDB" id="407509at2759"/>
<evidence type="ECO:0000313" key="4">
    <source>
        <dbReference type="Proteomes" id="UP001152797"/>
    </source>
</evidence>